<feature type="domain" description="Integrase core" evidence="2">
    <location>
        <begin position="2"/>
        <end position="64"/>
    </location>
</feature>
<evidence type="ECO:0000256" key="1">
    <source>
        <dbReference type="SAM" id="MobiDB-lite"/>
    </source>
</evidence>
<dbReference type="OrthoDB" id="3353107at2759"/>
<reference evidence="3 4" key="1">
    <citation type="journal article" date="2012" name="Science">
        <title>The Paleozoic origin of enzymatic lignin decomposition reconstructed from 31 fungal genomes.</title>
        <authorList>
            <person name="Floudas D."/>
            <person name="Binder M."/>
            <person name="Riley R."/>
            <person name="Barry K."/>
            <person name="Blanchette R.A."/>
            <person name="Henrissat B."/>
            <person name="Martinez A.T."/>
            <person name="Otillar R."/>
            <person name="Spatafora J.W."/>
            <person name="Yadav J.S."/>
            <person name="Aerts A."/>
            <person name="Benoit I."/>
            <person name="Boyd A."/>
            <person name="Carlson A."/>
            <person name="Copeland A."/>
            <person name="Coutinho P.M."/>
            <person name="de Vries R.P."/>
            <person name="Ferreira P."/>
            <person name="Findley K."/>
            <person name="Foster B."/>
            <person name="Gaskell J."/>
            <person name="Glotzer D."/>
            <person name="Gorecki P."/>
            <person name="Heitman J."/>
            <person name="Hesse C."/>
            <person name="Hori C."/>
            <person name="Igarashi K."/>
            <person name="Jurgens J.A."/>
            <person name="Kallen N."/>
            <person name="Kersten P."/>
            <person name="Kohler A."/>
            <person name="Kuees U."/>
            <person name="Kumar T.K.A."/>
            <person name="Kuo A."/>
            <person name="LaButti K."/>
            <person name="Larrondo L.F."/>
            <person name="Lindquist E."/>
            <person name="Ling A."/>
            <person name="Lombard V."/>
            <person name="Lucas S."/>
            <person name="Lundell T."/>
            <person name="Martin R."/>
            <person name="McLaughlin D.J."/>
            <person name="Morgenstern I."/>
            <person name="Morin E."/>
            <person name="Murat C."/>
            <person name="Nagy L.G."/>
            <person name="Nolan M."/>
            <person name="Ohm R.A."/>
            <person name="Patyshakuliyeva A."/>
            <person name="Rokas A."/>
            <person name="Ruiz-Duenas F.J."/>
            <person name="Sabat G."/>
            <person name="Salamov A."/>
            <person name="Samejima M."/>
            <person name="Schmutz J."/>
            <person name="Slot J.C."/>
            <person name="St John F."/>
            <person name="Stenlid J."/>
            <person name="Sun H."/>
            <person name="Sun S."/>
            <person name="Syed K."/>
            <person name="Tsang A."/>
            <person name="Wiebenga A."/>
            <person name="Young D."/>
            <person name="Pisabarro A."/>
            <person name="Eastwood D.C."/>
            <person name="Martin F."/>
            <person name="Cullen D."/>
            <person name="Grigoriev I.V."/>
            <person name="Hibbett D.S."/>
        </authorList>
    </citation>
    <scope>NUCLEOTIDE SEQUENCE [LARGE SCALE GENOMIC DNA]</scope>
    <source>
        <strain evidence="3 4">ATCC 11539</strain>
    </source>
</reference>
<evidence type="ECO:0000313" key="4">
    <source>
        <dbReference type="Proteomes" id="UP000030669"/>
    </source>
</evidence>
<evidence type="ECO:0000259" key="2">
    <source>
        <dbReference type="Pfam" id="PF24764"/>
    </source>
</evidence>
<dbReference type="EMBL" id="KB469299">
    <property type="protein sequence ID" value="EPQ57571.1"/>
    <property type="molecule type" value="Genomic_DNA"/>
</dbReference>
<dbReference type="Pfam" id="PF24764">
    <property type="entry name" value="rva_4"/>
    <property type="match status" value="1"/>
</dbReference>
<protein>
    <recommendedName>
        <fullName evidence="2">Integrase core domain-containing protein</fullName>
    </recommendedName>
</protein>
<proteinExistence type="predicted"/>
<keyword evidence="4" id="KW-1185">Reference proteome</keyword>
<dbReference type="RefSeq" id="XP_007864643.1">
    <property type="nucleotide sequence ID" value="XM_007866452.1"/>
</dbReference>
<name>S7QCG7_GLOTA</name>
<dbReference type="Proteomes" id="UP000030669">
    <property type="component" value="Unassembled WGS sequence"/>
</dbReference>
<gene>
    <name evidence="3" type="ORF">GLOTRDRAFT_127924</name>
</gene>
<dbReference type="HOGENOM" id="CLU_092517_2_0_1"/>
<evidence type="ECO:0000313" key="3">
    <source>
        <dbReference type="EMBL" id="EPQ57571.1"/>
    </source>
</evidence>
<sequence>MRLERLHQLDHSDPTHLWLLHILFLDSIRDDCRAFQEEWNHHPISGEGHDQTPLDMRFLGQLEHGVYDDGYEDVHPDVLNRYYGADSTHERLHPGQTGAGHSDSEDEGEALEDLIAADQERHVRHDPIPVPKTSSPFPADLTADFLKALDELLATDIVPTGLGLRNDEWPEGGYPEAEAIRSGRKYVDIGLPFNTWWPRAVVWGKALTLLSHFQAIYEEAAGISGSDSGSSE</sequence>
<feature type="region of interest" description="Disordered" evidence="1">
    <location>
        <begin position="88"/>
        <end position="108"/>
    </location>
</feature>
<dbReference type="OMA" id="SDICFES"/>
<dbReference type="eggNOG" id="ENOG502SVPC">
    <property type="taxonomic scope" value="Eukaryota"/>
</dbReference>
<dbReference type="GeneID" id="19301624"/>
<dbReference type="AlphaFoldDB" id="S7QCG7"/>
<dbReference type="KEGG" id="gtr:GLOTRDRAFT_127924"/>
<dbReference type="InterPro" id="IPR058913">
    <property type="entry name" value="Integrase_dom_put"/>
</dbReference>
<accession>S7QCG7</accession>
<organism evidence="3 4">
    <name type="scientific">Gloeophyllum trabeum (strain ATCC 11539 / FP-39264 / Madison 617)</name>
    <name type="common">Brown rot fungus</name>
    <dbReference type="NCBI Taxonomy" id="670483"/>
    <lineage>
        <taxon>Eukaryota</taxon>
        <taxon>Fungi</taxon>
        <taxon>Dikarya</taxon>
        <taxon>Basidiomycota</taxon>
        <taxon>Agaricomycotina</taxon>
        <taxon>Agaricomycetes</taxon>
        <taxon>Gloeophyllales</taxon>
        <taxon>Gloeophyllaceae</taxon>
        <taxon>Gloeophyllum</taxon>
    </lineage>
</organism>